<dbReference type="Proteomes" id="UP001138500">
    <property type="component" value="Unassembled WGS sequence"/>
</dbReference>
<keyword evidence="2" id="KW-0732">Signal</keyword>
<evidence type="ECO:0000313" key="4">
    <source>
        <dbReference type="Proteomes" id="UP001138500"/>
    </source>
</evidence>
<gene>
    <name evidence="3" type="ORF">Tdes44962_MAKER08736</name>
</gene>
<accession>A0A9W7SVU3</accession>
<feature type="chain" id="PRO_5040776644" evidence="2">
    <location>
        <begin position="21"/>
        <end position="118"/>
    </location>
</feature>
<reference evidence="3 4" key="2">
    <citation type="journal article" date="2021" name="Curr. Genet.">
        <title>Genetic response to nitrogen starvation in the aggressive Eucalyptus foliar pathogen Teratosphaeria destructans.</title>
        <authorList>
            <person name="Havenga M."/>
            <person name="Wingfield B.D."/>
            <person name="Wingfield M.J."/>
            <person name="Dreyer L.L."/>
            <person name="Roets F."/>
            <person name="Aylward J."/>
        </authorList>
    </citation>
    <scope>NUCLEOTIDE SEQUENCE [LARGE SCALE GENOMIC DNA]</scope>
    <source>
        <strain evidence="3">CMW44962</strain>
    </source>
</reference>
<organism evidence="3 4">
    <name type="scientific">Teratosphaeria destructans</name>
    <dbReference type="NCBI Taxonomy" id="418781"/>
    <lineage>
        <taxon>Eukaryota</taxon>
        <taxon>Fungi</taxon>
        <taxon>Dikarya</taxon>
        <taxon>Ascomycota</taxon>
        <taxon>Pezizomycotina</taxon>
        <taxon>Dothideomycetes</taxon>
        <taxon>Dothideomycetidae</taxon>
        <taxon>Mycosphaerellales</taxon>
        <taxon>Teratosphaeriaceae</taxon>
        <taxon>Teratosphaeria</taxon>
    </lineage>
</organism>
<proteinExistence type="predicted"/>
<comment type="caution">
    <text evidence="3">The sequence shown here is derived from an EMBL/GenBank/DDBJ whole genome shotgun (WGS) entry which is preliminary data.</text>
</comment>
<feature type="signal peptide" evidence="2">
    <location>
        <begin position="1"/>
        <end position="20"/>
    </location>
</feature>
<feature type="region of interest" description="Disordered" evidence="1">
    <location>
        <begin position="23"/>
        <end position="76"/>
    </location>
</feature>
<keyword evidence="4" id="KW-1185">Reference proteome</keyword>
<dbReference type="EMBL" id="RIBY02001046">
    <property type="protein sequence ID" value="KAH9833903.1"/>
    <property type="molecule type" value="Genomic_DNA"/>
</dbReference>
<evidence type="ECO:0000313" key="3">
    <source>
        <dbReference type="EMBL" id="KAH9833903.1"/>
    </source>
</evidence>
<feature type="compositionally biased region" description="Basic and acidic residues" evidence="1">
    <location>
        <begin position="25"/>
        <end position="63"/>
    </location>
</feature>
<protein>
    <submittedName>
        <fullName evidence="3">Uncharacterized protein</fullName>
    </submittedName>
</protein>
<evidence type="ECO:0000256" key="1">
    <source>
        <dbReference type="SAM" id="MobiDB-lite"/>
    </source>
</evidence>
<evidence type="ECO:0000256" key="2">
    <source>
        <dbReference type="SAM" id="SignalP"/>
    </source>
</evidence>
<dbReference type="AlphaFoldDB" id="A0A9W7SVU3"/>
<name>A0A9W7SVU3_9PEZI</name>
<reference evidence="3 4" key="1">
    <citation type="journal article" date="2018" name="IMA Fungus">
        <title>IMA Genome-F 10: Nine draft genome sequences of Claviceps purpurea s.lat., including C. arundinis, C. humidiphila, and C. cf. spartinae, pseudomolecules for the pitch canker pathogen Fusarium circinatum, draft genome of Davidsoniella eucalypti, Grosmannia galeiformis, Quambalaria eucalypti, and Teratosphaeria destructans.</title>
        <authorList>
            <person name="Wingfield B.D."/>
            <person name="Liu M."/>
            <person name="Nguyen H.D."/>
            <person name="Lane F.A."/>
            <person name="Morgan S.W."/>
            <person name="De Vos L."/>
            <person name="Wilken P.M."/>
            <person name="Duong T.A."/>
            <person name="Aylward J."/>
            <person name="Coetzee M.P."/>
            <person name="Dadej K."/>
            <person name="De Beer Z.W."/>
            <person name="Findlay W."/>
            <person name="Havenga M."/>
            <person name="Kolarik M."/>
            <person name="Menzies J.G."/>
            <person name="Naidoo K."/>
            <person name="Pochopski O."/>
            <person name="Shoukouhi P."/>
            <person name="Santana Q.C."/>
            <person name="Seifert K.A."/>
            <person name="Soal N."/>
            <person name="Steenkamp E.T."/>
            <person name="Tatham C.T."/>
            <person name="van der Nest M.A."/>
            <person name="Wingfield M.J."/>
        </authorList>
    </citation>
    <scope>NUCLEOTIDE SEQUENCE [LARGE SCALE GENOMIC DNA]</scope>
    <source>
        <strain evidence="3">CMW44962</strain>
    </source>
</reference>
<feature type="compositionally biased region" description="Acidic residues" evidence="1">
    <location>
        <begin position="64"/>
        <end position="74"/>
    </location>
</feature>
<sequence length="118" mass="12927">MKAFTLSVLALPLLMMGALAVPSAHPEEHRPASEHGRPAYRPEEPHRPEEGKDPAKIERRHDYDGDDDCDDDDDNCNRGGDYDNNGHCVGLLSMCDYQSDCCGGGTTHDCVYGYCALA</sequence>